<sequence length="149" mass="17362">KGPSSSNLVNFYKETRWSKKKGAFVTPMTETLYNNMIEKLDEMELEERTDEAANIIFRDVIGHRSGYARGLGVSVIPEPRPSSMSAQFEHLAQENEKHKNEAMMYKTELDDLKREVRQLLVWQQSYDQRMNLFECDLERVSNRDTPGNV</sequence>
<reference evidence="2" key="1">
    <citation type="submission" date="2015-10" db="EMBL/GenBank/DDBJ databases">
        <authorList>
            <person name="Martinez-Garcia P.J."/>
            <person name="Crepeau M.W."/>
            <person name="Puiu D."/>
            <person name="Gonzalez-Ibeas D."/>
            <person name="Whalen J."/>
            <person name="Stevens K."/>
            <person name="Paul R."/>
            <person name="Butterfield T."/>
            <person name="Britton M."/>
            <person name="Reagan R."/>
            <person name="Chakraborty S."/>
            <person name="Walawage S.L."/>
            <person name="Vasquez-Gross H.A."/>
            <person name="Cardeno C."/>
            <person name="Famula R."/>
            <person name="Pratt K."/>
            <person name="Kuruganti S."/>
            <person name="Aradhya M.K."/>
            <person name="Leslie C.A."/>
            <person name="Dandekar A.M."/>
            <person name="Salzberg S.L."/>
            <person name="Wegrzyn J.L."/>
            <person name="Langley C.H."/>
            <person name="Neale D.B."/>
        </authorList>
    </citation>
    <scope>NUCLEOTIDE SEQUENCE</scope>
    <source>
        <tissue evidence="2">Leaves</tissue>
    </source>
</reference>
<organism evidence="2 3">
    <name type="scientific">Juglans regia</name>
    <name type="common">English walnut</name>
    <dbReference type="NCBI Taxonomy" id="51240"/>
    <lineage>
        <taxon>Eukaryota</taxon>
        <taxon>Viridiplantae</taxon>
        <taxon>Streptophyta</taxon>
        <taxon>Embryophyta</taxon>
        <taxon>Tracheophyta</taxon>
        <taxon>Spermatophyta</taxon>
        <taxon>Magnoliopsida</taxon>
        <taxon>eudicotyledons</taxon>
        <taxon>Gunneridae</taxon>
        <taxon>Pentapetalae</taxon>
        <taxon>rosids</taxon>
        <taxon>fabids</taxon>
        <taxon>Fagales</taxon>
        <taxon>Juglandaceae</taxon>
        <taxon>Juglans</taxon>
    </lineage>
</organism>
<reference evidence="2" key="2">
    <citation type="submission" date="2020-03" db="EMBL/GenBank/DDBJ databases">
        <title>Walnut 2.0.</title>
        <authorList>
            <person name="Marrano A."/>
            <person name="Britton M."/>
            <person name="Zimin A.V."/>
            <person name="Zaini P.A."/>
            <person name="Workman R."/>
            <person name="Puiu D."/>
            <person name="Bianco L."/>
            <person name="Allen B.J."/>
            <person name="Troggio M."/>
            <person name="Leslie C.A."/>
            <person name="Timp W."/>
            <person name="Dendekar A."/>
            <person name="Salzberg S.L."/>
            <person name="Neale D.B."/>
        </authorList>
    </citation>
    <scope>NUCLEOTIDE SEQUENCE</scope>
    <source>
        <tissue evidence="2">Leaves</tissue>
    </source>
</reference>
<protein>
    <submittedName>
        <fullName evidence="2">Uncharacterized protein</fullName>
    </submittedName>
</protein>
<evidence type="ECO:0000256" key="1">
    <source>
        <dbReference type="SAM" id="Coils"/>
    </source>
</evidence>
<dbReference type="Proteomes" id="UP000619265">
    <property type="component" value="Unassembled WGS sequence"/>
</dbReference>
<proteinExistence type="predicted"/>
<gene>
    <name evidence="2" type="ORF">F2P56_012957</name>
</gene>
<keyword evidence="1" id="KW-0175">Coiled coil</keyword>
<evidence type="ECO:0000313" key="2">
    <source>
        <dbReference type="EMBL" id="KAF5468841.1"/>
    </source>
</evidence>
<feature type="non-terminal residue" evidence="2">
    <location>
        <position position="1"/>
    </location>
</feature>
<feature type="coiled-coil region" evidence="1">
    <location>
        <begin position="88"/>
        <end position="115"/>
    </location>
</feature>
<dbReference type="Gramene" id="Jr06_12440_p1">
    <property type="protein sequence ID" value="cds.Jr06_12440_p1"/>
    <property type="gene ID" value="Jr06_12440"/>
</dbReference>
<comment type="caution">
    <text evidence="2">The sequence shown here is derived from an EMBL/GenBank/DDBJ whole genome shotgun (WGS) entry which is preliminary data.</text>
</comment>
<accession>A0A833XPR5</accession>
<dbReference type="AlphaFoldDB" id="A0A833XPR5"/>
<dbReference type="EMBL" id="LIHL02000006">
    <property type="protein sequence ID" value="KAF5468841.1"/>
    <property type="molecule type" value="Genomic_DNA"/>
</dbReference>
<name>A0A833XPR5_JUGRE</name>
<evidence type="ECO:0000313" key="3">
    <source>
        <dbReference type="Proteomes" id="UP000619265"/>
    </source>
</evidence>